<dbReference type="InterPro" id="IPR051681">
    <property type="entry name" value="Ser/Thr_Kinases-Pseudokinases"/>
</dbReference>
<dbReference type="VEuPathDB" id="FungiDB:H310_12616"/>
<dbReference type="InterPro" id="IPR011009">
    <property type="entry name" value="Kinase-like_dom_sf"/>
</dbReference>
<dbReference type="Proteomes" id="UP000285060">
    <property type="component" value="Unassembled WGS sequence"/>
</dbReference>
<gene>
    <name evidence="3" type="ORF">DYB32_009352</name>
</gene>
<keyword evidence="1" id="KW-1133">Transmembrane helix</keyword>
<keyword evidence="4" id="KW-1185">Reference proteome</keyword>
<dbReference type="PROSITE" id="PS50011">
    <property type="entry name" value="PROTEIN_KINASE_DOM"/>
    <property type="match status" value="1"/>
</dbReference>
<dbReference type="InterPro" id="IPR000719">
    <property type="entry name" value="Prot_kinase_dom"/>
</dbReference>
<evidence type="ECO:0000313" key="4">
    <source>
        <dbReference type="Proteomes" id="UP000285060"/>
    </source>
</evidence>
<evidence type="ECO:0000313" key="3">
    <source>
        <dbReference type="EMBL" id="RHY22942.1"/>
    </source>
</evidence>
<dbReference type="SUPFAM" id="SSF56112">
    <property type="entry name" value="Protein kinase-like (PK-like)"/>
    <property type="match status" value="1"/>
</dbReference>
<proteinExistence type="predicted"/>
<reference evidence="3 4" key="1">
    <citation type="submission" date="2018-08" db="EMBL/GenBank/DDBJ databases">
        <title>Aphanomyces genome sequencing and annotation.</title>
        <authorList>
            <person name="Minardi D."/>
            <person name="Oidtmann B."/>
            <person name="Van Der Giezen M."/>
            <person name="Studholme D.J."/>
        </authorList>
    </citation>
    <scope>NUCLEOTIDE SEQUENCE [LARGE SCALE GENOMIC DNA]</scope>
    <source>
        <strain evidence="3 4">NJM0002</strain>
    </source>
</reference>
<name>A0A3R6Y1M9_9STRA</name>
<dbReference type="Gene3D" id="1.10.510.10">
    <property type="entry name" value="Transferase(Phosphotransferase) domain 1"/>
    <property type="match status" value="1"/>
</dbReference>
<dbReference type="PROSITE" id="PS00108">
    <property type="entry name" value="PROTEIN_KINASE_ST"/>
    <property type="match status" value="1"/>
</dbReference>
<dbReference type="SMART" id="SM00220">
    <property type="entry name" value="S_TKc"/>
    <property type="match status" value="1"/>
</dbReference>
<dbReference type="EMBL" id="QUSY01001959">
    <property type="protein sequence ID" value="RHY22942.1"/>
    <property type="molecule type" value="Genomic_DNA"/>
</dbReference>
<protein>
    <recommendedName>
        <fullName evidence="2">Protein kinase domain-containing protein</fullName>
    </recommendedName>
</protein>
<sequence>MEEQVLVACVVTFKLVVFLIGYIAIWHATAQQQARTLSARRSLSLVVKGGSRPSCFLTQAEDFTRTLNIGRVYVDQAPHPRREFLLDARTLRLHASTEGDANDLLTQTSDLHGPIDVSNYTNAQVAIKQVRDDQKDNLVEIQSFVAEIKLMLPLRHDNILGCLGCSWHPTTLRLCLVTPFLADGDLYVLLRKTTTSESPGRVTSWTWGHEKIHIAMGIATGILYLHKRHIIHRDLKSKNVLLDSDWTPKITDFGISRLRQHPDATMTAGVGTPLWTAPEVFTSNSYTDSVDVYSFGVILSELDTLQVPFRDRYVRRRSHYCFVKVPYMLWIFTHYLARGTPDISRKVEVYLMDIDPVHFRRVLQRLRTGVTTMEALIAVDRDELESIE</sequence>
<feature type="domain" description="Protein kinase" evidence="2">
    <location>
        <begin position="90"/>
        <end position="388"/>
    </location>
</feature>
<dbReference type="AlphaFoldDB" id="A0A3R6Y1M9"/>
<dbReference type="InterPro" id="IPR001245">
    <property type="entry name" value="Ser-Thr/Tyr_kinase_cat_dom"/>
</dbReference>
<accession>A0A3R6Y1M9</accession>
<feature type="transmembrane region" description="Helical" evidence="1">
    <location>
        <begin position="5"/>
        <end position="28"/>
    </location>
</feature>
<dbReference type="Pfam" id="PF07714">
    <property type="entry name" value="PK_Tyr_Ser-Thr"/>
    <property type="match status" value="1"/>
</dbReference>
<evidence type="ECO:0000256" key="1">
    <source>
        <dbReference type="SAM" id="Phobius"/>
    </source>
</evidence>
<dbReference type="GO" id="GO:0004674">
    <property type="term" value="F:protein serine/threonine kinase activity"/>
    <property type="evidence" value="ECO:0007669"/>
    <property type="project" value="TreeGrafter"/>
</dbReference>
<dbReference type="PANTHER" id="PTHR44329:SF214">
    <property type="entry name" value="PROTEIN KINASE DOMAIN-CONTAINING PROTEIN"/>
    <property type="match status" value="1"/>
</dbReference>
<dbReference type="GO" id="GO:0005524">
    <property type="term" value="F:ATP binding"/>
    <property type="evidence" value="ECO:0007669"/>
    <property type="project" value="InterPro"/>
</dbReference>
<evidence type="ECO:0000259" key="2">
    <source>
        <dbReference type="PROSITE" id="PS50011"/>
    </source>
</evidence>
<organism evidence="3 4">
    <name type="scientific">Aphanomyces invadans</name>
    <dbReference type="NCBI Taxonomy" id="157072"/>
    <lineage>
        <taxon>Eukaryota</taxon>
        <taxon>Sar</taxon>
        <taxon>Stramenopiles</taxon>
        <taxon>Oomycota</taxon>
        <taxon>Saprolegniomycetes</taxon>
        <taxon>Saprolegniales</taxon>
        <taxon>Verrucalvaceae</taxon>
        <taxon>Aphanomyces</taxon>
    </lineage>
</organism>
<dbReference type="PANTHER" id="PTHR44329">
    <property type="entry name" value="SERINE/THREONINE-PROTEIN KINASE TNNI3K-RELATED"/>
    <property type="match status" value="1"/>
</dbReference>
<comment type="caution">
    <text evidence="3">The sequence shown here is derived from an EMBL/GenBank/DDBJ whole genome shotgun (WGS) entry which is preliminary data.</text>
</comment>
<keyword evidence="1" id="KW-0472">Membrane</keyword>
<dbReference type="InterPro" id="IPR008271">
    <property type="entry name" value="Ser/Thr_kinase_AS"/>
</dbReference>
<keyword evidence="1" id="KW-0812">Transmembrane</keyword>